<dbReference type="HOGENOM" id="CLU_2917420_0_0_3"/>
<accession>A0A0F6U408</accession>
<gene>
    <name evidence="3" type="ORF">MYAER_1889</name>
</gene>
<dbReference type="EMBL" id="CP011304">
    <property type="protein sequence ID" value="AKE64237.1"/>
    <property type="molecule type" value="Genomic_DNA"/>
</dbReference>
<sequence>MTFSANPKYNPNYLANSTERRLPESGQQKTATLLQLKKLYDQGIITAEEYEEKRRKYLDSL</sequence>
<feature type="region of interest" description="Disordered" evidence="1">
    <location>
        <begin position="1"/>
        <end position="27"/>
    </location>
</feature>
<feature type="domain" description="SHOCT" evidence="2">
    <location>
        <begin position="33"/>
        <end position="58"/>
    </location>
</feature>
<evidence type="ECO:0000256" key="1">
    <source>
        <dbReference type="SAM" id="MobiDB-lite"/>
    </source>
</evidence>
<evidence type="ECO:0000259" key="2">
    <source>
        <dbReference type="Pfam" id="PF09851"/>
    </source>
</evidence>
<proteinExistence type="predicted"/>
<dbReference type="PATRIC" id="fig|1641812.3.peg.1948"/>
<dbReference type="AlphaFoldDB" id="A0A0F6U408"/>
<reference evidence="3 4" key="1">
    <citation type="journal article" date="2015" name="Genome Announc.">
        <title>Complete Genome Sequence of Microcystis aeruginosa NIES-2549, a Bloom-Forming Cyanobacterium from Lake Kasumigaura, Japan.</title>
        <authorList>
            <person name="Yamaguchi H."/>
            <person name="Suzuki S."/>
            <person name="Tanabe Y."/>
            <person name="Osana Y."/>
            <person name="Shimura Y."/>
            <person name="Ishida K."/>
            <person name="Kawachi M."/>
        </authorList>
    </citation>
    <scope>NUCLEOTIDE SEQUENCE [LARGE SCALE GENOMIC DNA]</scope>
    <source>
        <strain evidence="3 4">NIES-2549</strain>
    </source>
</reference>
<name>A0A0F6U408_MICAE</name>
<dbReference type="Pfam" id="PF09851">
    <property type="entry name" value="SHOCT"/>
    <property type="match status" value="1"/>
</dbReference>
<feature type="compositionally biased region" description="Polar residues" evidence="1">
    <location>
        <begin position="1"/>
        <end position="17"/>
    </location>
</feature>
<dbReference type="InterPro" id="IPR018649">
    <property type="entry name" value="SHOCT"/>
</dbReference>
<dbReference type="Proteomes" id="UP000034103">
    <property type="component" value="Chromosome"/>
</dbReference>
<evidence type="ECO:0000313" key="3">
    <source>
        <dbReference type="EMBL" id="AKE64237.1"/>
    </source>
</evidence>
<evidence type="ECO:0000313" key="4">
    <source>
        <dbReference type="Proteomes" id="UP000034103"/>
    </source>
</evidence>
<organism evidence="3 4">
    <name type="scientific">Microcystis aeruginosa NIES-2549</name>
    <dbReference type="NCBI Taxonomy" id="1641812"/>
    <lineage>
        <taxon>Bacteria</taxon>
        <taxon>Bacillati</taxon>
        <taxon>Cyanobacteriota</taxon>
        <taxon>Cyanophyceae</taxon>
        <taxon>Oscillatoriophycideae</taxon>
        <taxon>Chroococcales</taxon>
        <taxon>Microcystaceae</taxon>
        <taxon>Microcystis</taxon>
    </lineage>
</organism>
<protein>
    <recommendedName>
        <fullName evidence="2">SHOCT domain-containing protein</fullName>
    </recommendedName>
</protein>